<sequence>MQRLRQAGIEVARGVFRFGDGHVNWYVIEQEGALTVVDGGMPSHWPALMDWLKKRGRGLDAVRAIVLTHGHADHLGIARRLSDATGRPVHVHPDDEAQAKGAGLHKPPRRIRRNVWKPHAFALTVRWGRAGLFAVPPILHAESYTDGQRLDIPGSPRVIHTPGHSPGSSCLLLGDRDVLITGDALVTLDVVTGRRAVGIMPGTLNDDPAQALDSLTALAGIRATTLLPGHGEPYAESVPTALAAARRHGIDWRTPAAGAHGHTH</sequence>
<dbReference type="PANTHER" id="PTHR42951">
    <property type="entry name" value="METALLO-BETA-LACTAMASE DOMAIN-CONTAINING"/>
    <property type="match status" value="1"/>
</dbReference>
<dbReference type="EMBL" id="CP108264">
    <property type="protein sequence ID" value="WTU72372.1"/>
    <property type="molecule type" value="Genomic_DNA"/>
</dbReference>
<dbReference type="SMART" id="SM00849">
    <property type="entry name" value="Lactamase_B"/>
    <property type="match status" value="1"/>
</dbReference>
<dbReference type="PANTHER" id="PTHR42951:SF17">
    <property type="entry name" value="METALLO-BETA-LACTAMASE DOMAIN-CONTAINING PROTEIN"/>
    <property type="match status" value="1"/>
</dbReference>
<dbReference type="AlphaFoldDB" id="A0AAU2JI49"/>
<dbReference type="InterPro" id="IPR001279">
    <property type="entry name" value="Metallo-B-lactamas"/>
</dbReference>
<proteinExistence type="predicted"/>
<dbReference type="InterPro" id="IPR050855">
    <property type="entry name" value="NDM-1-like"/>
</dbReference>
<dbReference type="InterPro" id="IPR036866">
    <property type="entry name" value="RibonucZ/Hydroxyglut_hydro"/>
</dbReference>
<protein>
    <submittedName>
        <fullName evidence="2">MBL fold metallo-hydrolase</fullName>
    </submittedName>
</protein>
<dbReference type="SUPFAM" id="SSF56281">
    <property type="entry name" value="Metallo-hydrolase/oxidoreductase"/>
    <property type="match status" value="1"/>
</dbReference>
<gene>
    <name evidence="2" type="ORF">OG327_02940</name>
</gene>
<organism evidence="2">
    <name type="scientific">Streptomyces sp. NBC_00049</name>
    <dbReference type="NCBI Taxonomy" id="2903617"/>
    <lineage>
        <taxon>Bacteria</taxon>
        <taxon>Bacillati</taxon>
        <taxon>Actinomycetota</taxon>
        <taxon>Actinomycetes</taxon>
        <taxon>Kitasatosporales</taxon>
        <taxon>Streptomycetaceae</taxon>
        <taxon>Streptomyces</taxon>
    </lineage>
</organism>
<evidence type="ECO:0000313" key="2">
    <source>
        <dbReference type="EMBL" id="WTU72372.1"/>
    </source>
</evidence>
<dbReference type="CDD" id="cd07721">
    <property type="entry name" value="yflN-like_MBL-fold"/>
    <property type="match status" value="1"/>
</dbReference>
<evidence type="ECO:0000259" key="1">
    <source>
        <dbReference type="SMART" id="SM00849"/>
    </source>
</evidence>
<accession>A0AAU2JI49</accession>
<feature type="domain" description="Metallo-beta-lactamase" evidence="1">
    <location>
        <begin position="22"/>
        <end position="230"/>
    </location>
</feature>
<dbReference type="Pfam" id="PF00753">
    <property type="entry name" value="Lactamase_B"/>
    <property type="match status" value="1"/>
</dbReference>
<reference evidence="2" key="1">
    <citation type="submission" date="2022-10" db="EMBL/GenBank/DDBJ databases">
        <title>The complete genomes of actinobacterial strains from the NBC collection.</title>
        <authorList>
            <person name="Joergensen T.S."/>
            <person name="Alvarez Arevalo M."/>
            <person name="Sterndorff E.B."/>
            <person name="Faurdal D."/>
            <person name="Vuksanovic O."/>
            <person name="Mourched A.-S."/>
            <person name="Charusanti P."/>
            <person name="Shaw S."/>
            <person name="Blin K."/>
            <person name="Weber T."/>
        </authorList>
    </citation>
    <scope>NUCLEOTIDE SEQUENCE</scope>
    <source>
        <strain evidence="2">NBC_00049</strain>
    </source>
</reference>
<dbReference type="Gene3D" id="3.60.15.10">
    <property type="entry name" value="Ribonuclease Z/Hydroxyacylglutathione hydrolase-like"/>
    <property type="match status" value="1"/>
</dbReference>
<name>A0AAU2JI49_9ACTN</name>